<dbReference type="KEGG" id="zal:AZF00_03040"/>
<dbReference type="STRING" id="1470434.AZF00_03040"/>
<evidence type="ECO:0008006" key="3">
    <source>
        <dbReference type="Google" id="ProtNLM"/>
    </source>
</evidence>
<gene>
    <name evidence="1" type="ORF">AZF00_03040</name>
</gene>
<dbReference type="RefSeq" id="WP_062383132.1">
    <property type="nucleotide sequence ID" value="NZ_CP014544.1"/>
</dbReference>
<dbReference type="EMBL" id="CP014544">
    <property type="protein sequence ID" value="AMO67338.1"/>
    <property type="molecule type" value="Genomic_DNA"/>
</dbReference>
<protein>
    <recommendedName>
        <fullName evidence="3">Mobilization protein</fullName>
    </recommendedName>
</protein>
<dbReference type="Proteomes" id="UP000074119">
    <property type="component" value="Chromosome"/>
</dbReference>
<evidence type="ECO:0000313" key="2">
    <source>
        <dbReference type="Proteomes" id="UP000074119"/>
    </source>
</evidence>
<name>A0A127M279_9GAMM</name>
<proteinExistence type="predicted"/>
<accession>A0A127M279</accession>
<organism evidence="1 2">
    <name type="scientific">Zhongshania aliphaticivorans</name>
    <dbReference type="NCBI Taxonomy" id="1470434"/>
    <lineage>
        <taxon>Bacteria</taxon>
        <taxon>Pseudomonadati</taxon>
        <taxon>Pseudomonadota</taxon>
        <taxon>Gammaproteobacteria</taxon>
        <taxon>Cellvibrionales</taxon>
        <taxon>Spongiibacteraceae</taxon>
        <taxon>Zhongshania</taxon>
    </lineage>
</organism>
<reference evidence="1 2" key="1">
    <citation type="submission" date="2015-12" db="EMBL/GenBank/DDBJ databases">
        <authorList>
            <person name="Shamseldin A."/>
            <person name="Moawad H."/>
            <person name="Abd El-Rahim W.M."/>
            <person name="Sadowsky M.J."/>
        </authorList>
    </citation>
    <scope>NUCLEOTIDE SEQUENCE [LARGE SCALE GENOMIC DNA]</scope>
    <source>
        <strain evidence="1 2">SM2</strain>
    </source>
</reference>
<evidence type="ECO:0000313" key="1">
    <source>
        <dbReference type="EMBL" id="AMO67338.1"/>
    </source>
</evidence>
<sequence length="116" mass="13020">MEKQNDQKRKGPISYRPPVELEAEFWLRVERSGLSKNAFITQAIFGKEPARAARKPVIEKQVIGHLLAQTARLHDDLHEITLLAGGDANVALKLEEALFELIAIRNACFKAMGRQS</sequence>
<dbReference type="AlphaFoldDB" id="A0A127M279"/>